<reference evidence="1" key="1">
    <citation type="submission" date="2020-06" db="EMBL/GenBank/DDBJ databases">
        <title>WGS assembly of Ceratodon purpureus strain R40.</title>
        <authorList>
            <person name="Carey S.B."/>
            <person name="Jenkins J."/>
            <person name="Shu S."/>
            <person name="Lovell J.T."/>
            <person name="Sreedasyam A."/>
            <person name="Maumus F."/>
            <person name="Tiley G.P."/>
            <person name="Fernandez-Pozo N."/>
            <person name="Barry K."/>
            <person name="Chen C."/>
            <person name="Wang M."/>
            <person name="Lipzen A."/>
            <person name="Daum C."/>
            <person name="Saski C.A."/>
            <person name="Payton A.C."/>
            <person name="Mcbreen J.C."/>
            <person name="Conrad R.E."/>
            <person name="Kollar L.M."/>
            <person name="Olsson S."/>
            <person name="Huttunen S."/>
            <person name="Landis J.B."/>
            <person name="Wickett N.J."/>
            <person name="Johnson M.G."/>
            <person name="Rensing S.A."/>
            <person name="Grimwood J."/>
            <person name="Schmutz J."/>
            <person name="Mcdaniel S.F."/>
        </authorList>
    </citation>
    <scope>NUCLEOTIDE SEQUENCE</scope>
    <source>
        <strain evidence="1">R40</strain>
    </source>
</reference>
<sequence>MARLGALSQCTQAPNTSSFCSSAQGDCRSGRIGSCCRRIGSSCGRWLSVDELKLEQKLGDCGREERRSKSGGVHCSRVAAEAAEVVPWSEDLEERFGKSGGVKFVEVAGYRIVEMRLKEGSSARVLLQSALVSSYKSRMWHGGLEELLYTAVVPGEDELTTVGGVGLRVWEGEAGSELDFAPTECWDVEDVRSDPAQFVQVALSTTSKGRSAGAMLEFKYVLTLTKASLSCALVTTNVGDSAVSIHGSLETTVAVNFVDGVYALGLEGCKYLPTAPKPSPGALEKATKTENGLFSRLGWFSGGEGDTKRNDSTRTGNEMFVEEEMVRMKGGFVRLYPDASDCVSLLDRGKRRTINFNNTGFGDIRLSNPGEESGLEDWESFVCIELARSIQPVDLQPGQEWRAAQQLVNPSK</sequence>
<dbReference type="EMBL" id="CM026425">
    <property type="protein sequence ID" value="KAG0575612.1"/>
    <property type="molecule type" value="Genomic_DNA"/>
</dbReference>
<evidence type="ECO:0000313" key="2">
    <source>
        <dbReference type="Proteomes" id="UP000822688"/>
    </source>
</evidence>
<keyword evidence="2" id="KW-1185">Reference proteome</keyword>
<dbReference type="AlphaFoldDB" id="A0A8T0HWV4"/>
<name>A0A8T0HWV4_CERPU</name>
<dbReference type="SUPFAM" id="SSF74650">
    <property type="entry name" value="Galactose mutarotase-like"/>
    <property type="match status" value="1"/>
</dbReference>
<dbReference type="GO" id="GO:0030246">
    <property type="term" value="F:carbohydrate binding"/>
    <property type="evidence" value="ECO:0007669"/>
    <property type="project" value="InterPro"/>
</dbReference>
<dbReference type="InterPro" id="IPR014718">
    <property type="entry name" value="GH-type_carb-bd"/>
</dbReference>
<organism evidence="1 2">
    <name type="scientific">Ceratodon purpureus</name>
    <name type="common">Fire moss</name>
    <name type="synonym">Dicranum purpureum</name>
    <dbReference type="NCBI Taxonomy" id="3225"/>
    <lineage>
        <taxon>Eukaryota</taxon>
        <taxon>Viridiplantae</taxon>
        <taxon>Streptophyta</taxon>
        <taxon>Embryophyta</taxon>
        <taxon>Bryophyta</taxon>
        <taxon>Bryophytina</taxon>
        <taxon>Bryopsida</taxon>
        <taxon>Dicranidae</taxon>
        <taxon>Pseudoditrichales</taxon>
        <taxon>Ditrichaceae</taxon>
        <taxon>Ceratodon</taxon>
    </lineage>
</organism>
<dbReference type="Gene3D" id="2.70.98.10">
    <property type="match status" value="1"/>
</dbReference>
<comment type="caution">
    <text evidence="1">The sequence shown here is derived from an EMBL/GenBank/DDBJ whole genome shotgun (WGS) entry which is preliminary data.</text>
</comment>
<evidence type="ECO:0000313" key="1">
    <source>
        <dbReference type="EMBL" id="KAG0575612.1"/>
    </source>
</evidence>
<gene>
    <name evidence="1" type="ORF">KC19_5G016800</name>
</gene>
<dbReference type="PANTHER" id="PTHR11122">
    <property type="entry name" value="APOSPORY-ASSOCIATED PROTEIN C-RELATED"/>
    <property type="match status" value="1"/>
</dbReference>
<dbReference type="GO" id="GO:0005975">
    <property type="term" value="P:carbohydrate metabolic process"/>
    <property type="evidence" value="ECO:0007669"/>
    <property type="project" value="InterPro"/>
</dbReference>
<dbReference type="PANTHER" id="PTHR11122:SF15">
    <property type="entry name" value="PROTEIN NDH-DEPENDENT CYCLIC ELECTRON FLOW 5"/>
    <property type="match status" value="1"/>
</dbReference>
<dbReference type="GO" id="GO:0005737">
    <property type="term" value="C:cytoplasm"/>
    <property type="evidence" value="ECO:0007669"/>
    <property type="project" value="TreeGrafter"/>
</dbReference>
<dbReference type="InterPro" id="IPR011013">
    <property type="entry name" value="Gal_mutarotase_sf_dom"/>
</dbReference>
<dbReference type="GO" id="GO:0047938">
    <property type="term" value="F:glucose-6-phosphate 1-epimerase activity"/>
    <property type="evidence" value="ECO:0007669"/>
    <property type="project" value="TreeGrafter"/>
</dbReference>
<protein>
    <submittedName>
        <fullName evidence="1">Uncharacterized protein</fullName>
    </submittedName>
</protein>
<proteinExistence type="predicted"/>
<dbReference type="Proteomes" id="UP000822688">
    <property type="component" value="Chromosome 5"/>
</dbReference>
<accession>A0A8T0HWV4</accession>